<dbReference type="OrthoDB" id="196304at2157"/>
<sequence length="175" mass="20426">MRRIYESRALERGDEPFTPSKADDDKNSRRTINWDAFSHAFMPKALRNRAIDVSVTTNRDTYELGEPVRIGVEFRNRIPFPVRLRTESPNVWTWSVDGLEAASRVPRAVPERPDAFSFSRSERKRFRREWPQRIQVTPGEWESVDPGTYTIEVSIACKNGEQRGLTDRTEIEIRD</sequence>
<name>A0A1H6FRS0_9EURY</name>
<evidence type="ECO:0000313" key="4">
    <source>
        <dbReference type="Proteomes" id="UP000199112"/>
    </source>
</evidence>
<accession>A0A1H6FRS0</accession>
<proteinExistence type="predicted"/>
<feature type="region of interest" description="Disordered" evidence="1">
    <location>
        <begin position="1"/>
        <end position="26"/>
    </location>
</feature>
<reference evidence="4" key="1">
    <citation type="submission" date="2016-10" db="EMBL/GenBank/DDBJ databases">
        <authorList>
            <person name="Varghese N."/>
            <person name="Submissions S."/>
        </authorList>
    </citation>
    <scope>NUCLEOTIDE SEQUENCE [LARGE SCALE GENOMIC DNA]</scope>
    <source>
        <strain evidence="4">CGMCC 1.8981</strain>
    </source>
</reference>
<feature type="domain" description="DUF7974" evidence="2">
    <location>
        <begin position="39"/>
        <end position="174"/>
    </location>
</feature>
<dbReference type="InterPro" id="IPR058280">
    <property type="entry name" value="DUF7974"/>
</dbReference>
<evidence type="ECO:0000259" key="2">
    <source>
        <dbReference type="Pfam" id="PF25929"/>
    </source>
</evidence>
<keyword evidence="4" id="KW-1185">Reference proteome</keyword>
<dbReference type="RefSeq" id="WP_090505408.1">
    <property type="nucleotide sequence ID" value="NZ_FNWL01000001.1"/>
</dbReference>
<evidence type="ECO:0000313" key="3">
    <source>
        <dbReference type="EMBL" id="SEH12464.1"/>
    </source>
</evidence>
<gene>
    <name evidence="3" type="ORF">SAMN04487967_0820</name>
</gene>
<dbReference type="AlphaFoldDB" id="A0A1H6FRS0"/>
<dbReference type="EMBL" id="FNWL01000001">
    <property type="protein sequence ID" value="SEH12464.1"/>
    <property type="molecule type" value="Genomic_DNA"/>
</dbReference>
<dbReference type="Proteomes" id="UP000199112">
    <property type="component" value="Unassembled WGS sequence"/>
</dbReference>
<organism evidence="3 4">
    <name type="scientific">Natronorubrum sediminis</name>
    <dbReference type="NCBI Taxonomy" id="640943"/>
    <lineage>
        <taxon>Archaea</taxon>
        <taxon>Methanobacteriati</taxon>
        <taxon>Methanobacteriota</taxon>
        <taxon>Stenosarchaea group</taxon>
        <taxon>Halobacteria</taxon>
        <taxon>Halobacteriales</taxon>
        <taxon>Natrialbaceae</taxon>
        <taxon>Natronorubrum</taxon>
    </lineage>
</organism>
<evidence type="ECO:0000256" key="1">
    <source>
        <dbReference type="SAM" id="MobiDB-lite"/>
    </source>
</evidence>
<dbReference type="Pfam" id="PF25929">
    <property type="entry name" value="DUF7974"/>
    <property type="match status" value="1"/>
</dbReference>
<protein>
    <recommendedName>
        <fullName evidence="2">DUF7974 domain-containing protein</fullName>
    </recommendedName>
</protein>